<dbReference type="Proteomes" id="UP000037510">
    <property type="component" value="Unassembled WGS sequence"/>
</dbReference>
<evidence type="ECO:0000313" key="7">
    <source>
        <dbReference type="Proteomes" id="UP000037510"/>
    </source>
</evidence>
<organism evidence="6 7">
    <name type="scientific">Operophtera brumata</name>
    <name type="common">Winter moth</name>
    <name type="synonym">Phalaena brumata</name>
    <dbReference type="NCBI Taxonomy" id="104452"/>
    <lineage>
        <taxon>Eukaryota</taxon>
        <taxon>Metazoa</taxon>
        <taxon>Ecdysozoa</taxon>
        <taxon>Arthropoda</taxon>
        <taxon>Hexapoda</taxon>
        <taxon>Insecta</taxon>
        <taxon>Pterygota</taxon>
        <taxon>Neoptera</taxon>
        <taxon>Endopterygota</taxon>
        <taxon>Lepidoptera</taxon>
        <taxon>Glossata</taxon>
        <taxon>Ditrysia</taxon>
        <taxon>Geometroidea</taxon>
        <taxon>Geometridae</taxon>
        <taxon>Larentiinae</taxon>
        <taxon>Operophtera</taxon>
    </lineage>
</organism>
<dbReference type="PANTHER" id="PTHR11461">
    <property type="entry name" value="SERINE PROTEASE INHIBITOR, SERPIN"/>
    <property type="match status" value="1"/>
</dbReference>
<dbReference type="Pfam" id="PF00079">
    <property type="entry name" value="Serpin"/>
    <property type="match status" value="1"/>
</dbReference>
<dbReference type="InterPro" id="IPR000215">
    <property type="entry name" value="Serpin_fam"/>
</dbReference>
<dbReference type="Gene3D" id="2.30.39.10">
    <property type="entry name" value="Alpha-1-antitrypsin, domain 1"/>
    <property type="match status" value="1"/>
</dbReference>
<dbReference type="SUPFAM" id="SSF56574">
    <property type="entry name" value="Serpins"/>
    <property type="match status" value="1"/>
</dbReference>
<dbReference type="InterPro" id="IPR042178">
    <property type="entry name" value="Serpin_sf_1"/>
</dbReference>
<name>A0A0L7LTX4_OPEBR</name>
<dbReference type="PANTHER" id="PTHR11461:SF367">
    <property type="entry name" value="GH21475P-RELATED"/>
    <property type="match status" value="1"/>
</dbReference>
<dbReference type="SMART" id="SM00093">
    <property type="entry name" value="SERPIN"/>
    <property type="match status" value="1"/>
</dbReference>
<proteinExistence type="inferred from homology"/>
<dbReference type="GO" id="GO:0004867">
    <property type="term" value="F:serine-type endopeptidase inhibitor activity"/>
    <property type="evidence" value="ECO:0007669"/>
    <property type="project" value="UniProtKB-KW"/>
</dbReference>
<comment type="caution">
    <text evidence="6">The sequence shown here is derived from an EMBL/GenBank/DDBJ whole genome shotgun (WGS) entry which is preliminary data.</text>
</comment>
<keyword evidence="4" id="KW-0732">Signal</keyword>
<dbReference type="GO" id="GO:0005615">
    <property type="term" value="C:extracellular space"/>
    <property type="evidence" value="ECO:0007669"/>
    <property type="project" value="InterPro"/>
</dbReference>
<feature type="chain" id="PRO_5005573569" evidence="4">
    <location>
        <begin position="18"/>
        <end position="402"/>
    </location>
</feature>
<evidence type="ECO:0000256" key="2">
    <source>
        <dbReference type="ARBA" id="ARBA00022900"/>
    </source>
</evidence>
<comment type="similarity">
    <text evidence="3">Belongs to the serpin family.</text>
</comment>
<dbReference type="InterPro" id="IPR036186">
    <property type="entry name" value="Serpin_sf"/>
</dbReference>
<evidence type="ECO:0000256" key="4">
    <source>
        <dbReference type="SAM" id="SignalP"/>
    </source>
</evidence>
<dbReference type="EMBL" id="JTDY01000095">
    <property type="protein sequence ID" value="KOB78902.1"/>
    <property type="molecule type" value="Genomic_DNA"/>
</dbReference>
<dbReference type="STRING" id="104452.A0A0L7LTX4"/>
<evidence type="ECO:0000256" key="1">
    <source>
        <dbReference type="ARBA" id="ARBA00022690"/>
    </source>
</evidence>
<dbReference type="InterPro" id="IPR042185">
    <property type="entry name" value="Serpin_sf_2"/>
</dbReference>
<evidence type="ECO:0000256" key="3">
    <source>
        <dbReference type="RuleBase" id="RU000411"/>
    </source>
</evidence>
<accession>A0A0L7LTX4</accession>
<keyword evidence="7" id="KW-1185">Reference proteome</keyword>
<reference evidence="6 7" key="1">
    <citation type="journal article" date="2015" name="Genome Biol. Evol.">
        <title>The genome of winter moth (Operophtera brumata) provides a genomic perspective on sexual dimorphism and phenology.</title>
        <authorList>
            <person name="Derks M.F."/>
            <person name="Smit S."/>
            <person name="Salis L."/>
            <person name="Schijlen E."/>
            <person name="Bossers A."/>
            <person name="Mateman C."/>
            <person name="Pijl A.S."/>
            <person name="de Ridder D."/>
            <person name="Groenen M.A."/>
            <person name="Visser M.E."/>
            <person name="Megens H.J."/>
        </authorList>
    </citation>
    <scope>NUCLEOTIDE SEQUENCE [LARGE SCALE GENOMIC DNA]</scope>
    <source>
        <strain evidence="6">WM2013NL</strain>
        <tissue evidence="6">Head and thorax</tissue>
    </source>
</reference>
<gene>
    <name evidence="6" type="ORF">OBRU01_00270</name>
</gene>
<sequence>MTLKVLFLFAMLQLVYSANQTYNCKERSALLLLKRPAYNFSTRILDRVAQNENAHFVFSPLSTWLQLSTLAEGATGITLRELSEVTRQHRNRCFKMKLARILQKIYKRLKREFKRNSVIVIDDTSAVKKNYIRNVQKFYGVKVLLKRFSYPEISAAEVNRFIKSGTNGIITEALSSYDFNNTVMLMSDNVYFRSAWQIPFNPAYTKTEDFWSSSGNSIGEVNMMNQIGYFNMIKLPLNIKVLEIPCNNGISMLLFLPIKDIWVGDIFYDLQKTTLNSIFNAFKYQGPKLVNVRIPRFKVTTSIDNLPELIYDMGVRRVFNPKKSELNNISDYIMYASLITQIADIEVTEQGVTGTVRAETLVNETVNDTEEFVANRPFAFIIVDKKSQFIIFAGEYSEPSVI</sequence>
<evidence type="ECO:0000259" key="5">
    <source>
        <dbReference type="SMART" id="SM00093"/>
    </source>
</evidence>
<evidence type="ECO:0000313" key="6">
    <source>
        <dbReference type="EMBL" id="KOB78902.1"/>
    </source>
</evidence>
<dbReference type="InterPro" id="IPR023796">
    <property type="entry name" value="Serpin_dom"/>
</dbReference>
<keyword evidence="1" id="KW-0646">Protease inhibitor</keyword>
<protein>
    <submittedName>
        <fullName evidence="6">Serpin-14</fullName>
    </submittedName>
</protein>
<keyword evidence="2" id="KW-0722">Serine protease inhibitor</keyword>
<dbReference type="AlphaFoldDB" id="A0A0L7LTX4"/>
<feature type="signal peptide" evidence="4">
    <location>
        <begin position="1"/>
        <end position="17"/>
    </location>
</feature>
<feature type="domain" description="Serpin" evidence="5">
    <location>
        <begin position="42"/>
        <end position="399"/>
    </location>
</feature>
<dbReference type="Gene3D" id="3.30.497.10">
    <property type="entry name" value="Antithrombin, subunit I, domain 2"/>
    <property type="match status" value="1"/>
</dbReference>